<gene>
    <name evidence="6" type="ORF">TVAG_246590</name>
</gene>
<dbReference type="PANTHER" id="PTHR46468:SF1">
    <property type="entry name" value="SENTRIN-SPECIFIC PROTEASE 8"/>
    <property type="match status" value="1"/>
</dbReference>
<evidence type="ECO:0000256" key="1">
    <source>
        <dbReference type="ARBA" id="ARBA00005234"/>
    </source>
</evidence>
<dbReference type="RefSeq" id="XP_001579967.1">
    <property type="nucleotide sequence ID" value="XM_001579917.1"/>
</dbReference>
<evidence type="ECO:0000256" key="4">
    <source>
        <dbReference type="ARBA" id="ARBA00022807"/>
    </source>
</evidence>
<keyword evidence="4" id="KW-0788">Thiol protease</keyword>
<dbReference type="EMBL" id="DS113212">
    <property type="protein sequence ID" value="EAY18981.1"/>
    <property type="molecule type" value="Genomic_DNA"/>
</dbReference>
<dbReference type="GO" id="GO:0000338">
    <property type="term" value="P:protein deneddylation"/>
    <property type="evidence" value="ECO:0000318"/>
    <property type="project" value="GO_Central"/>
</dbReference>
<sequence>MSNSKYIYSFENLLITQTDADLIKNCQWINDTLIHLAGRKIELENLKETEDGKKNIMFYPPNTLQLLRMLEKPFIDDIINNFKVFTAKYVFLPLNNGGLGADHGSHWSLIIWDTEYSPNQENKFYHYDSIGGSTTKLAKSVCKQLADDYGVKYYKFFAPKSPQQDNTYDCGLFTVAVTDYVAKTMDLEHIIPNVSQETVTNLRNSFITRFMK</sequence>
<dbReference type="InterPro" id="IPR038765">
    <property type="entry name" value="Papain-like_cys_pep_sf"/>
</dbReference>
<dbReference type="InParanoid" id="A2DKJ8"/>
<dbReference type="InterPro" id="IPR003653">
    <property type="entry name" value="Peptidase_C48_C"/>
</dbReference>
<evidence type="ECO:0000313" key="7">
    <source>
        <dbReference type="Proteomes" id="UP000001542"/>
    </source>
</evidence>
<dbReference type="OrthoDB" id="5065855at2759"/>
<dbReference type="InterPro" id="IPR044613">
    <property type="entry name" value="Nep1/2-like"/>
</dbReference>
<feature type="domain" description="Ubiquitin-like protease family profile" evidence="5">
    <location>
        <begin position="13"/>
        <end position="181"/>
    </location>
</feature>
<dbReference type="Pfam" id="PF02902">
    <property type="entry name" value="Peptidase_C48"/>
    <property type="match status" value="1"/>
</dbReference>
<accession>A2DKJ8</accession>
<evidence type="ECO:0000256" key="2">
    <source>
        <dbReference type="ARBA" id="ARBA00022670"/>
    </source>
</evidence>
<proteinExistence type="inferred from homology"/>
<evidence type="ECO:0000313" key="6">
    <source>
        <dbReference type="EMBL" id="EAY18981.1"/>
    </source>
</evidence>
<dbReference type="KEGG" id="tva:5464513"/>
<dbReference type="GO" id="GO:0006508">
    <property type="term" value="P:proteolysis"/>
    <property type="evidence" value="ECO:0007669"/>
    <property type="project" value="UniProtKB-KW"/>
</dbReference>
<dbReference type="eggNOG" id="KOG3246">
    <property type="taxonomic scope" value="Eukaryota"/>
</dbReference>
<dbReference type="SUPFAM" id="SSF54001">
    <property type="entry name" value="Cysteine proteinases"/>
    <property type="match status" value="1"/>
</dbReference>
<dbReference type="VEuPathDB" id="TrichDB:TVAGG3_0561440"/>
<keyword evidence="3" id="KW-0378">Hydrolase</keyword>
<dbReference type="GO" id="GO:0019784">
    <property type="term" value="F:deNEDDylase activity"/>
    <property type="evidence" value="ECO:0000318"/>
    <property type="project" value="GO_Central"/>
</dbReference>
<name>A2DKJ8_TRIV3</name>
<reference evidence="6" key="1">
    <citation type="submission" date="2006-10" db="EMBL/GenBank/DDBJ databases">
        <authorList>
            <person name="Amadeo P."/>
            <person name="Zhao Q."/>
            <person name="Wortman J."/>
            <person name="Fraser-Liggett C."/>
            <person name="Carlton J."/>
        </authorList>
    </citation>
    <scope>NUCLEOTIDE SEQUENCE</scope>
    <source>
        <strain evidence="6">G3</strain>
    </source>
</reference>
<keyword evidence="2" id="KW-0645">Protease</keyword>
<protein>
    <submittedName>
        <fullName evidence="6">Clan CE, family C48, Ulp1-like cysteine peptidase</fullName>
    </submittedName>
</protein>
<dbReference type="PANTHER" id="PTHR46468">
    <property type="entry name" value="SENTRIN-SPECIFIC PROTEASE 8"/>
    <property type="match status" value="1"/>
</dbReference>
<reference evidence="6" key="2">
    <citation type="journal article" date="2007" name="Science">
        <title>Draft genome sequence of the sexually transmitted pathogen Trichomonas vaginalis.</title>
        <authorList>
            <person name="Carlton J.M."/>
            <person name="Hirt R.P."/>
            <person name="Silva J.C."/>
            <person name="Delcher A.L."/>
            <person name="Schatz M."/>
            <person name="Zhao Q."/>
            <person name="Wortman J.R."/>
            <person name="Bidwell S.L."/>
            <person name="Alsmark U.C.M."/>
            <person name="Besteiro S."/>
            <person name="Sicheritz-Ponten T."/>
            <person name="Noel C.J."/>
            <person name="Dacks J.B."/>
            <person name="Foster P.G."/>
            <person name="Simillion C."/>
            <person name="Van de Peer Y."/>
            <person name="Miranda-Saavedra D."/>
            <person name="Barton G.J."/>
            <person name="Westrop G.D."/>
            <person name="Mueller S."/>
            <person name="Dessi D."/>
            <person name="Fiori P.L."/>
            <person name="Ren Q."/>
            <person name="Paulsen I."/>
            <person name="Zhang H."/>
            <person name="Bastida-Corcuera F.D."/>
            <person name="Simoes-Barbosa A."/>
            <person name="Brown M.T."/>
            <person name="Hayes R.D."/>
            <person name="Mukherjee M."/>
            <person name="Okumura C.Y."/>
            <person name="Schneider R."/>
            <person name="Smith A.J."/>
            <person name="Vanacova S."/>
            <person name="Villalvazo M."/>
            <person name="Haas B.J."/>
            <person name="Pertea M."/>
            <person name="Feldblyum T.V."/>
            <person name="Utterback T.R."/>
            <person name="Shu C.L."/>
            <person name="Osoegawa K."/>
            <person name="de Jong P.J."/>
            <person name="Hrdy I."/>
            <person name="Horvathova L."/>
            <person name="Zubacova Z."/>
            <person name="Dolezal P."/>
            <person name="Malik S.B."/>
            <person name="Logsdon J.M. Jr."/>
            <person name="Henze K."/>
            <person name="Gupta A."/>
            <person name="Wang C.C."/>
            <person name="Dunne R.L."/>
            <person name="Upcroft J.A."/>
            <person name="Upcroft P."/>
            <person name="White O."/>
            <person name="Salzberg S.L."/>
            <person name="Tang P."/>
            <person name="Chiu C.-H."/>
            <person name="Lee Y.-S."/>
            <person name="Embley T.M."/>
            <person name="Coombs G.H."/>
            <person name="Mottram J.C."/>
            <person name="Tachezy J."/>
            <person name="Fraser-Liggett C.M."/>
            <person name="Johnson P.J."/>
        </authorList>
    </citation>
    <scope>NUCLEOTIDE SEQUENCE [LARGE SCALE GENOMIC DNA]</scope>
    <source>
        <strain evidence="6">G3</strain>
    </source>
</reference>
<keyword evidence="7" id="KW-1185">Reference proteome</keyword>
<dbReference type="GO" id="GO:0008234">
    <property type="term" value="F:cysteine-type peptidase activity"/>
    <property type="evidence" value="ECO:0007669"/>
    <property type="project" value="UniProtKB-KW"/>
</dbReference>
<dbReference type="PROSITE" id="PS50600">
    <property type="entry name" value="ULP_PROTEASE"/>
    <property type="match status" value="1"/>
</dbReference>
<dbReference type="Gene3D" id="3.40.395.10">
    <property type="entry name" value="Adenoviral Proteinase, Chain A"/>
    <property type="match status" value="1"/>
</dbReference>
<evidence type="ECO:0000259" key="5">
    <source>
        <dbReference type="PROSITE" id="PS50600"/>
    </source>
</evidence>
<evidence type="ECO:0000256" key="3">
    <source>
        <dbReference type="ARBA" id="ARBA00022801"/>
    </source>
</evidence>
<dbReference type="SMR" id="A2DKJ8"/>
<dbReference type="AlphaFoldDB" id="A2DKJ8"/>
<organism evidence="6 7">
    <name type="scientific">Trichomonas vaginalis (strain ATCC PRA-98 / G3)</name>
    <dbReference type="NCBI Taxonomy" id="412133"/>
    <lineage>
        <taxon>Eukaryota</taxon>
        <taxon>Metamonada</taxon>
        <taxon>Parabasalia</taxon>
        <taxon>Trichomonadida</taxon>
        <taxon>Trichomonadidae</taxon>
        <taxon>Trichomonas</taxon>
    </lineage>
</organism>
<dbReference type="Proteomes" id="UP000001542">
    <property type="component" value="Unassembled WGS sequence"/>
</dbReference>
<comment type="similarity">
    <text evidence="1">Belongs to the peptidase C48 family.</text>
</comment>
<dbReference type="STRING" id="5722.A2DKJ8"/>
<dbReference type="VEuPathDB" id="TrichDB:TVAG_246590"/>